<dbReference type="Proteomes" id="UP000789508">
    <property type="component" value="Unassembled WGS sequence"/>
</dbReference>
<accession>A0A9N9E5P1</accession>
<sequence length="60" mass="6523">MYQPHKQYQQQINSNLRSKLAKQALSPPTKKATLQLDRRLATTTALVAATLSAAITTVAA</sequence>
<evidence type="ECO:0000256" key="1">
    <source>
        <dbReference type="SAM" id="Phobius"/>
    </source>
</evidence>
<proteinExistence type="predicted"/>
<evidence type="ECO:0000313" key="2">
    <source>
        <dbReference type="EMBL" id="CAG8665192.1"/>
    </source>
</evidence>
<keyword evidence="1" id="KW-0812">Transmembrane</keyword>
<feature type="transmembrane region" description="Helical" evidence="1">
    <location>
        <begin position="40"/>
        <end position="59"/>
    </location>
</feature>
<dbReference type="AlphaFoldDB" id="A0A9N9E5P1"/>
<dbReference type="EMBL" id="CAJVPS010011487">
    <property type="protein sequence ID" value="CAG8665192.1"/>
    <property type="molecule type" value="Genomic_DNA"/>
</dbReference>
<gene>
    <name evidence="2" type="ORF">ALEPTO_LOCUS10434</name>
</gene>
<keyword evidence="3" id="KW-1185">Reference proteome</keyword>
<name>A0A9N9E5P1_9GLOM</name>
<evidence type="ECO:0000313" key="3">
    <source>
        <dbReference type="Proteomes" id="UP000789508"/>
    </source>
</evidence>
<organism evidence="2 3">
    <name type="scientific">Ambispora leptoticha</name>
    <dbReference type="NCBI Taxonomy" id="144679"/>
    <lineage>
        <taxon>Eukaryota</taxon>
        <taxon>Fungi</taxon>
        <taxon>Fungi incertae sedis</taxon>
        <taxon>Mucoromycota</taxon>
        <taxon>Glomeromycotina</taxon>
        <taxon>Glomeromycetes</taxon>
        <taxon>Archaeosporales</taxon>
        <taxon>Ambisporaceae</taxon>
        <taxon>Ambispora</taxon>
    </lineage>
</organism>
<keyword evidence="1" id="KW-0472">Membrane</keyword>
<reference evidence="2" key="1">
    <citation type="submission" date="2021-06" db="EMBL/GenBank/DDBJ databases">
        <authorList>
            <person name="Kallberg Y."/>
            <person name="Tangrot J."/>
            <person name="Rosling A."/>
        </authorList>
    </citation>
    <scope>NUCLEOTIDE SEQUENCE</scope>
    <source>
        <strain evidence="2">FL130A</strain>
    </source>
</reference>
<comment type="caution">
    <text evidence="2">The sequence shown here is derived from an EMBL/GenBank/DDBJ whole genome shotgun (WGS) entry which is preliminary data.</text>
</comment>
<protein>
    <submittedName>
        <fullName evidence="2">4831_t:CDS:1</fullName>
    </submittedName>
</protein>
<keyword evidence="1" id="KW-1133">Transmembrane helix</keyword>